<accession>A0AAU9ICL4</accession>
<dbReference type="GO" id="GO:0030488">
    <property type="term" value="P:tRNA methylation"/>
    <property type="evidence" value="ECO:0007669"/>
    <property type="project" value="InterPro"/>
</dbReference>
<evidence type="ECO:0000313" key="4">
    <source>
        <dbReference type="EMBL" id="CAG9312739.1"/>
    </source>
</evidence>
<protein>
    <recommendedName>
        <fullName evidence="3">tRNA/rRNA methyltransferase SpoU type domain-containing protein</fullName>
    </recommendedName>
</protein>
<dbReference type="PANTHER" id="PTHR12029">
    <property type="entry name" value="RNA METHYLTRANSFERASE"/>
    <property type="match status" value="1"/>
</dbReference>
<dbReference type="EMBL" id="CAJZBQ010000009">
    <property type="protein sequence ID" value="CAG9312739.1"/>
    <property type="molecule type" value="Genomic_DNA"/>
</dbReference>
<dbReference type="InterPro" id="IPR045330">
    <property type="entry name" value="TRM3/TARBP1"/>
</dbReference>
<keyword evidence="2" id="KW-0808">Transferase</keyword>
<organism evidence="4 5">
    <name type="scientific">Blepharisma stoltei</name>
    <dbReference type="NCBI Taxonomy" id="1481888"/>
    <lineage>
        <taxon>Eukaryota</taxon>
        <taxon>Sar</taxon>
        <taxon>Alveolata</taxon>
        <taxon>Ciliophora</taxon>
        <taxon>Postciliodesmatophora</taxon>
        <taxon>Heterotrichea</taxon>
        <taxon>Heterotrichida</taxon>
        <taxon>Blepharismidae</taxon>
        <taxon>Blepharisma</taxon>
    </lineage>
</organism>
<evidence type="ECO:0000256" key="2">
    <source>
        <dbReference type="ARBA" id="ARBA00022679"/>
    </source>
</evidence>
<sequence length="1343" mass="155034">MSEFLISFIQEISTQDPAQQQAICKSLSKTAALLKLSLDSIKSLLNRGGLETYLALLILNEMHELKNFNEISEVIQREEMKKELIEVLFQAFPAEFVEKYLERVHEKPKEIMQKIMSVIEEIGPNMEIGIKQLIIDTLENVKNSIRDNRYTRGDLYEDYSDVSCPHYMILLPYHRTSAIILSSIPDEFLKPNLEKVLANIKPIPGYTGELMPYTHLIFQTPDLFSNPSLWTSIEKDLLHLDAYIRKQASIMLKQYIKSTSQNSSEWETFWELYDVLENYARHLVEGLWPRVSSLMNWERKYLALLYERAIQHENISVRRYIAKHYMTSIADKSEFAVKELVSFLSDPQLYSDAPTLTQRSKFGTYIPIFYKRFFSDLEEELFVKYARIFIREISQKVKFQITFRYFVDAILENKLSKAINEEVLYAIIDMTDGQMPQQPPSQRNTAFKMALSFIEVENSDYGLIKLRLAAKIPVLPKIINLNPEESKQWWSETLMVAHDEIPTISFSPKEIGLLIKFSKITNEELKDLLSPYFTVISALYRNIYINKNVALSWIQELASVFLYISSDPSIQSQFSVFFEAILEEIISYAMTLIEDSDALKIFVSSLEVFFKILGERCIGKVRNHSEHILKYIQAAENVALYSYLSYLKLFIGTIIKTGETSLLVNKAAEIVITLKEREKCQNRDFLASISVLKWEIIGLCATIIEEKSYIIQPAVELVDFCHQQTMETLFSILKTSFLPAALQAENFLQIEEIYEKCWALVLEGKHDAPIGIAVTFLSFAFNESTILSPLNDTYLPKLFKKVIDKGHERWGFTRALLNECYPIFIAHSSRVLPYTSLILELSLYQEIRGDDSEFALMNSFALINAPKPHCKIDEIAEQGQYIRMLTLAFIDKISYEDDFSYKLVKECFSGLSGLSKQRGELPNSELYKQKIRLGQLACVLSSWIIAKNDQKLIKESVQKCVEIISIPHVHVIRQYIERFLISLLLSNPQYTEITLPVLDDYNLKPQVASSTIVVLGAVMVFLDDEPIREKIFNKILPFMICNTAHIRRASHYIIYKLLEKYPDFSTKSPMFPFLFKNKECIKMQQRFENLIEGFNQLKECGISLIMKGYIDGADELVHDSLVNLIDETVKNTRDDEFYGEEGLASGEHYWRLKAAELPLEHKIEANFQRKVEDTQALVEMRTTKGIQRRHELIIVASLLDKLPNLAGLTRTGEVFNLQLLTVPNKNMVNEAEYKNMAVTADRWLPIIEVTEENLPVYLNLCRHNQYRIVGLEQTANSIPINQYEFPSKCVLVLGKEKEGIPGNILELVDHCVEIPQFGMVRSLNVHVSGSICIWEYMKQNYIK</sequence>
<evidence type="ECO:0000259" key="3">
    <source>
        <dbReference type="Pfam" id="PF00588"/>
    </source>
</evidence>
<dbReference type="SUPFAM" id="SSF75217">
    <property type="entry name" value="alpha/beta knot"/>
    <property type="match status" value="1"/>
</dbReference>
<dbReference type="Gene3D" id="3.40.1280.10">
    <property type="match status" value="1"/>
</dbReference>
<reference evidence="4" key="1">
    <citation type="submission" date="2021-09" db="EMBL/GenBank/DDBJ databases">
        <authorList>
            <consortium name="AG Swart"/>
            <person name="Singh M."/>
            <person name="Singh A."/>
            <person name="Seah K."/>
            <person name="Emmerich C."/>
        </authorList>
    </citation>
    <scope>NUCLEOTIDE SEQUENCE</scope>
    <source>
        <strain evidence="4">ATCC30299</strain>
    </source>
</reference>
<dbReference type="GO" id="GO:0003723">
    <property type="term" value="F:RNA binding"/>
    <property type="evidence" value="ECO:0007669"/>
    <property type="project" value="InterPro"/>
</dbReference>
<feature type="domain" description="tRNA/rRNA methyltransferase SpoU type" evidence="3">
    <location>
        <begin position="1192"/>
        <end position="1333"/>
    </location>
</feature>
<dbReference type="Pfam" id="PF00588">
    <property type="entry name" value="SpoU_methylase"/>
    <property type="match status" value="1"/>
</dbReference>
<dbReference type="GO" id="GO:0016423">
    <property type="term" value="F:tRNA (guanine) methyltransferase activity"/>
    <property type="evidence" value="ECO:0007669"/>
    <property type="project" value="InterPro"/>
</dbReference>
<dbReference type="Proteomes" id="UP001162131">
    <property type="component" value="Unassembled WGS sequence"/>
</dbReference>
<keyword evidence="1" id="KW-0489">Methyltransferase</keyword>
<comment type="caution">
    <text evidence="4">The sequence shown here is derived from an EMBL/GenBank/DDBJ whole genome shotgun (WGS) entry which is preliminary data.</text>
</comment>
<dbReference type="CDD" id="cd18091">
    <property type="entry name" value="SpoU-like_TRM3-like"/>
    <property type="match status" value="1"/>
</dbReference>
<dbReference type="InterPro" id="IPR029026">
    <property type="entry name" value="tRNA_m1G_MTases_N"/>
</dbReference>
<evidence type="ECO:0000313" key="5">
    <source>
        <dbReference type="Proteomes" id="UP001162131"/>
    </source>
</evidence>
<dbReference type="InterPro" id="IPR044748">
    <property type="entry name" value="Trm3/TARBP1_C"/>
</dbReference>
<gene>
    <name evidence="4" type="ORF">BSTOLATCC_MIC7535</name>
</gene>
<dbReference type="PANTHER" id="PTHR12029:SF11">
    <property type="entry name" value="METHYLTRANSFERASE TARBP1-RELATED"/>
    <property type="match status" value="1"/>
</dbReference>
<keyword evidence="5" id="KW-1185">Reference proteome</keyword>
<evidence type="ECO:0000256" key="1">
    <source>
        <dbReference type="ARBA" id="ARBA00022603"/>
    </source>
</evidence>
<dbReference type="SUPFAM" id="SSF48371">
    <property type="entry name" value="ARM repeat"/>
    <property type="match status" value="1"/>
</dbReference>
<name>A0AAU9ICL4_9CILI</name>
<dbReference type="InterPro" id="IPR001537">
    <property type="entry name" value="SpoU_MeTrfase"/>
</dbReference>
<dbReference type="InterPro" id="IPR016024">
    <property type="entry name" value="ARM-type_fold"/>
</dbReference>
<dbReference type="InterPro" id="IPR029028">
    <property type="entry name" value="Alpha/beta_knot_MTases"/>
</dbReference>
<proteinExistence type="predicted"/>